<comment type="subcellular location">
    <subcellularLocation>
        <location evidence="1">Endomembrane system</location>
        <topology evidence="1">Multi-pass membrane protein</topology>
    </subcellularLocation>
</comment>
<dbReference type="InterPro" id="IPR008217">
    <property type="entry name" value="Ccc1_fam"/>
</dbReference>
<name>A0ABP0MGS4_9DINO</name>
<protein>
    <submittedName>
        <fullName evidence="8">Vacuolar iron transporter 1 (AtVIT1)</fullName>
    </submittedName>
</protein>
<evidence type="ECO:0000256" key="6">
    <source>
        <dbReference type="SAM" id="Phobius"/>
    </source>
</evidence>
<keyword evidence="4 6" id="KW-1133">Transmembrane helix</keyword>
<feature type="transmembrane region" description="Helical" evidence="6">
    <location>
        <begin position="230"/>
        <end position="255"/>
    </location>
</feature>
<dbReference type="EMBL" id="CAXAMM010001774">
    <property type="protein sequence ID" value="CAK8993401.1"/>
    <property type="molecule type" value="Genomic_DNA"/>
</dbReference>
<keyword evidence="3 6" id="KW-0812">Transmembrane</keyword>
<comment type="caution">
    <text evidence="8">The sequence shown here is derived from an EMBL/GenBank/DDBJ whole genome shotgun (WGS) entry which is preliminary data.</text>
</comment>
<dbReference type="Pfam" id="PF01988">
    <property type="entry name" value="VIT1"/>
    <property type="match status" value="1"/>
</dbReference>
<gene>
    <name evidence="8" type="ORF">SCF082_LOCUS27910</name>
    <name evidence="7" type="ORF">SCF082_LOCUS3491</name>
    <name evidence="9" type="ORF">SCF082_LOCUS50217</name>
</gene>
<feature type="transmembrane region" description="Helical" evidence="6">
    <location>
        <begin position="201"/>
        <end position="218"/>
    </location>
</feature>
<proteinExistence type="inferred from homology"/>
<dbReference type="EMBL" id="CAXAMM010042998">
    <property type="protein sequence ID" value="CAK9107932.1"/>
    <property type="molecule type" value="Genomic_DNA"/>
</dbReference>
<reference evidence="8 10" key="1">
    <citation type="submission" date="2024-02" db="EMBL/GenBank/DDBJ databases">
        <authorList>
            <person name="Chen Y."/>
            <person name="Shah S."/>
            <person name="Dougan E. K."/>
            <person name="Thang M."/>
            <person name="Chan C."/>
        </authorList>
    </citation>
    <scope>NUCLEOTIDE SEQUENCE [LARGE SCALE GENOMIC DNA]</scope>
</reference>
<dbReference type="Proteomes" id="UP001642464">
    <property type="component" value="Unassembled WGS sequence"/>
</dbReference>
<evidence type="ECO:0000313" key="10">
    <source>
        <dbReference type="Proteomes" id="UP001642464"/>
    </source>
</evidence>
<accession>A0ABP0MGS4</accession>
<organism evidence="8 10">
    <name type="scientific">Durusdinium trenchii</name>
    <dbReference type="NCBI Taxonomy" id="1381693"/>
    <lineage>
        <taxon>Eukaryota</taxon>
        <taxon>Sar</taxon>
        <taxon>Alveolata</taxon>
        <taxon>Dinophyceae</taxon>
        <taxon>Suessiales</taxon>
        <taxon>Symbiodiniaceae</taxon>
        <taxon>Durusdinium</taxon>
    </lineage>
</organism>
<feature type="transmembrane region" description="Helical" evidence="6">
    <location>
        <begin position="176"/>
        <end position="195"/>
    </location>
</feature>
<evidence type="ECO:0000256" key="5">
    <source>
        <dbReference type="ARBA" id="ARBA00023136"/>
    </source>
</evidence>
<keyword evidence="10" id="KW-1185">Reference proteome</keyword>
<dbReference type="PANTHER" id="PTHR31851">
    <property type="entry name" value="FE(2+)/MN(2+) TRANSPORTER PCL1"/>
    <property type="match status" value="1"/>
</dbReference>
<keyword evidence="5 6" id="KW-0472">Membrane</keyword>
<evidence type="ECO:0000256" key="2">
    <source>
        <dbReference type="ARBA" id="ARBA00007049"/>
    </source>
</evidence>
<dbReference type="EMBL" id="CAXAMM010021815">
    <property type="protein sequence ID" value="CAK9050655.1"/>
    <property type="molecule type" value="Genomic_DNA"/>
</dbReference>
<evidence type="ECO:0000313" key="9">
    <source>
        <dbReference type="EMBL" id="CAK9107932.1"/>
    </source>
</evidence>
<evidence type="ECO:0000313" key="8">
    <source>
        <dbReference type="EMBL" id="CAK9050655.1"/>
    </source>
</evidence>
<evidence type="ECO:0000256" key="3">
    <source>
        <dbReference type="ARBA" id="ARBA00022692"/>
    </source>
</evidence>
<evidence type="ECO:0000256" key="1">
    <source>
        <dbReference type="ARBA" id="ARBA00004127"/>
    </source>
</evidence>
<sequence length="259" mass="27973">MTQGWTEQHASRDPSTVAAAHEPEAIRARLAEGPVHSYLKDFVYGAIDGAVTTFAVVSGVAGAELGTNIVVILGVANLVGDGFSMAASNYLGTRAERQLTAKVRRMEEEHIDQFPDGEREEIRQILESQGFTGELLERAVNLITKDRERWVEMMLREEHGLSLTVPSAWRAATTTFVAFLVIGLLPLIPFLLQLVPSVNIPAPYVLSTFMTGLAFFAVGAGKSRFVEQSWYWSGFETLAVGGGAAGLAFVCGAILKSVA</sequence>
<evidence type="ECO:0000313" key="7">
    <source>
        <dbReference type="EMBL" id="CAK8993401.1"/>
    </source>
</evidence>
<evidence type="ECO:0000256" key="4">
    <source>
        <dbReference type="ARBA" id="ARBA00022989"/>
    </source>
</evidence>
<comment type="similarity">
    <text evidence="2">Belongs to the CCC1 family.</text>
</comment>